<dbReference type="SUPFAM" id="SSF49464">
    <property type="entry name" value="Carboxypeptidase regulatory domain-like"/>
    <property type="match status" value="1"/>
</dbReference>
<sequence>MNRILYLFFFLISTGTILAQTGNVSGSVKTSDGQPASFVNVYLKGANKGTITDTEGNFEITKVKPGNYTLVASFVGLQTQTQTVDVKDNQTTEASFTLEEDGQELKEVVISADPSQYVSDYPSISLRLKTPLIETPQNIQVVNAQVIKDQQIFDMREGIIRNVSGATASEHWETYARIVMRGARIASFRNGMNVTSSWGPLTEDMSMVERIEFVKGPAGFMLAAGEPSGFYNVVTKKPTGVNKGEVGMTIGSYGTYRGTLDLDGKLSKDGKLLYRLNLMGQQKGTQRSYEFNDRVSIAPVIKYQINKNTSLTAEYTLQHVKMSPIGSSYSYSANKLGDLPTDFTTLEPNMRATTAKDQSLFLTFSHGINDNWKFTGQIAYQRFDQVGESLWPAGFTNGVLVRGMNNWDVLGTAKVGQFFVNGDVETGKIKHRILAGIDMGDNSSFQDYWQFGTFIGTTDFDVYNPVYGTVPGNAYPVFDRSLDIRERGAVSSTQYSALYIQDELHLFDEKLRLTLAGRYTNTDDNGYAKNTIKDKFTPRLGVSYSINSNTSAYAVYDQSFIPQSGVNFEKEPFDPLTGNNMEVGLKKEWLNGQWTATISLYQITKNNVLTGDPEHQNYSIQIGETQTQGLEFDIRGQIVEGLNVTMNYAYTDGKITKDTDETMVDRQIPGTDKHIANAWISYRVPLGVVKGLGIAMGVQHAADRTNWYGAYYPTVNSKMPSYTRFDAALSYQFEKLSIGLNVNNIFDAELISGSYFLPSNFYFWQSEALRNYRLSVSYKF</sequence>
<dbReference type="InterPro" id="IPR039426">
    <property type="entry name" value="TonB-dep_rcpt-like"/>
</dbReference>
<reference evidence="19 20" key="1">
    <citation type="submission" date="2021-05" db="EMBL/GenBank/DDBJ databases">
        <title>A Polyphasic approach of four new species of the genus Ohtaekwangia: Ohtaekwangia histidinii sp. nov., Ohtaekwangia cretensis sp. nov., Ohtaekwangia indiensis sp. nov., Ohtaekwangia reichenbachii sp. nov. from diverse environment.</title>
        <authorList>
            <person name="Octaviana S."/>
        </authorList>
    </citation>
    <scope>NUCLEOTIDE SEQUENCE [LARGE SCALE GENOMIC DNA]</scope>
    <source>
        <strain evidence="19 20">PWU20</strain>
    </source>
</reference>
<feature type="signal peptide" evidence="16">
    <location>
        <begin position="1"/>
        <end position="19"/>
    </location>
</feature>
<keyword evidence="3 14" id="KW-0813">Transport</keyword>
<evidence type="ECO:0000256" key="6">
    <source>
        <dbReference type="ARBA" id="ARBA00022692"/>
    </source>
</evidence>
<comment type="subcellular location">
    <subcellularLocation>
        <location evidence="1 14">Cell outer membrane</location>
        <topology evidence="1 14">Multi-pass membrane protein</topology>
    </subcellularLocation>
</comment>
<dbReference type="InterPro" id="IPR036942">
    <property type="entry name" value="Beta-barrel_TonB_sf"/>
</dbReference>
<evidence type="ECO:0000256" key="5">
    <source>
        <dbReference type="ARBA" id="ARBA00022496"/>
    </source>
</evidence>
<dbReference type="PANTHER" id="PTHR32552:SF68">
    <property type="entry name" value="FERRICHROME OUTER MEMBRANE TRANSPORTER_PHAGE RECEPTOR"/>
    <property type="match status" value="1"/>
</dbReference>
<evidence type="ECO:0000256" key="4">
    <source>
        <dbReference type="ARBA" id="ARBA00022452"/>
    </source>
</evidence>
<evidence type="ECO:0000256" key="8">
    <source>
        <dbReference type="ARBA" id="ARBA00023004"/>
    </source>
</evidence>
<dbReference type="Pfam" id="PF13715">
    <property type="entry name" value="CarbopepD_reg_2"/>
    <property type="match status" value="1"/>
</dbReference>
<keyword evidence="4 14" id="KW-1134">Transmembrane beta strand</keyword>
<dbReference type="InterPro" id="IPR010105">
    <property type="entry name" value="TonB_sidphr_rcpt"/>
</dbReference>
<dbReference type="PROSITE" id="PS52016">
    <property type="entry name" value="TONB_DEPENDENT_REC_3"/>
    <property type="match status" value="1"/>
</dbReference>
<evidence type="ECO:0000313" key="20">
    <source>
        <dbReference type="Proteomes" id="UP000772618"/>
    </source>
</evidence>
<evidence type="ECO:0000256" key="10">
    <source>
        <dbReference type="ARBA" id="ARBA00023077"/>
    </source>
</evidence>
<keyword evidence="7 16" id="KW-0732">Signal</keyword>
<evidence type="ECO:0000256" key="9">
    <source>
        <dbReference type="ARBA" id="ARBA00023065"/>
    </source>
</evidence>
<dbReference type="InterPro" id="IPR008969">
    <property type="entry name" value="CarboxyPept-like_regulatory"/>
</dbReference>
<proteinExistence type="inferred from homology"/>
<keyword evidence="9" id="KW-0406">Ion transport</keyword>
<dbReference type="RefSeq" id="WP_254156716.1">
    <property type="nucleotide sequence ID" value="NZ_JAHESD010000079.1"/>
</dbReference>
<comment type="similarity">
    <text evidence="2 14 15">Belongs to the TonB-dependent receptor family.</text>
</comment>
<dbReference type="CDD" id="cd01347">
    <property type="entry name" value="ligand_gated_channel"/>
    <property type="match status" value="1"/>
</dbReference>
<evidence type="ECO:0000256" key="1">
    <source>
        <dbReference type="ARBA" id="ARBA00004571"/>
    </source>
</evidence>
<accession>A0ABS5VXH1</accession>
<evidence type="ECO:0000259" key="17">
    <source>
        <dbReference type="Pfam" id="PF00593"/>
    </source>
</evidence>
<evidence type="ECO:0000256" key="13">
    <source>
        <dbReference type="ARBA" id="ARBA00023237"/>
    </source>
</evidence>
<dbReference type="InterPro" id="IPR012910">
    <property type="entry name" value="Plug_dom"/>
</dbReference>
<keyword evidence="11 14" id="KW-0472">Membrane</keyword>
<keyword evidence="5" id="KW-0410">Iron transport</keyword>
<dbReference type="SUPFAM" id="SSF56935">
    <property type="entry name" value="Porins"/>
    <property type="match status" value="1"/>
</dbReference>
<name>A0ABS5VXH1_9BACT</name>
<dbReference type="EMBL" id="JAHESD010000079">
    <property type="protein sequence ID" value="MBT1706026.1"/>
    <property type="molecule type" value="Genomic_DNA"/>
</dbReference>
<evidence type="ECO:0000256" key="3">
    <source>
        <dbReference type="ARBA" id="ARBA00022448"/>
    </source>
</evidence>
<dbReference type="Gene3D" id="2.60.40.1120">
    <property type="entry name" value="Carboxypeptidase-like, regulatory domain"/>
    <property type="match status" value="1"/>
</dbReference>
<protein>
    <submittedName>
        <fullName evidence="19">TonB-dependent siderophore receptor</fullName>
    </submittedName>
</protein>
<evidence type="ECO:0000256" key="15">
    <source>
        <dbReference type="RuleBase" id="RU003357"/>
    </source>
</evidence>
<gene>
    <name evidence="19" type="ORF">KK060_22230</name>
</gene>
<dbReference type="Proteomes" id="UP000772618">
    <property type="component" value="Unassembled WGS sequence"/>
</dbReference>
<keyword evidence="6 14" id="KW-0812">Transmembrane</keyword>
<keyword evidence="10 15" id="KW-0798">TonB box</keyword>
<dbReference type="Gene3D" id="2.170.130.10">
    <property type="entry name" value="TonB-dependent receptor, plug domain"/>
    <property type="match status" value="1"/>
</dbReference>
<dbReference type="PANTHER" id="PTHR32552">
    <property type="entry name" value="FERRICHROME IRON RECEPTOR-RELATED"/>
    <property type="match status" value="1"/>
</dbReference>
<organism evidence="19 20">
    <name type="scientific">Chryseosolibacter indicus</name>
    <dbReference type="NCBI Taxonomy" id="2782351"/>
    <lineage>
        <taxon>Bacteria</taxon>
        <taxon>Pseudomonadati</taxon>
        <taxon>Bacteroidota</taxon>
        <taxon>Cytophagia</taxon>
        <taxon>Cytophagales</taxon>
        <taxon>Chryseotaleaceae</taxon>
        <taxon>Chryseosolibacter</taxon>
    </lineage>
</organism>
<keyword evidence="13 14" id="KW-0998">Cell outer membrane</keyword>
<feature type="domain" description="TonB-dependent receptor plug" evidence="18">
    <location>
        <begin position="132"/>
        <end position="229"/>
    </location>
</feature>
<evidence type="ECO:0000256" key="14">
    <source>
        <dbReference type="PROSITE-ProRule" id="PRU01360"/>
    </source>
</evidence>
<comment type="caution">
    <text evidence="19">The sequence shown here is derived from an EMBL/GenBank/DDBJ whole genome shotgun (WGS) entry which is preliminary data.</text>
</comment>
<evidence type="ECO:0000256" key="11">
    <source>
        <dbReference type="ARBA" id="ARBA00023136"/>
    </source>
</evidence>
<dbReference type="Pfam" id="PF00593">
    <property type="entry name" value="TonB_dep_Rec_b-barrel"/>
    <property type="match status" value="1"/>
</dbReference>
<dbReference type="Gene3D" id="2.40.170.20">
    <property type="entry name" value="TonB-dependent receptor, beta-barrel domain"/>
    <property type="match status" value="1"/>
</dbReference>
<evidence type="ECO:0000259" key="18">
    <source>
        <dbReference type="Pfam" id="PF07715"/>
    </source>
</evidence>
<dbReference type="InterPro" id="IPR037066">
    <property type="entry name" value="Plug_dom_sf"/>
</dbReference>
<keyword evidence="20" id="KW-1185">Reference proteome</keyword>
<evidence type="ECO:0000256" key="16">
    <source>
        <dbReference type="SAM" id="SignalP"/>
    </source>
</evidence>
<keyword evidence="8" id="KW-0408">Iron</keyword>
<evidence type="ECO:0000256" key="2">
    <source>
        <dbReference type="ARBA" id="ARBA00009810"/>
    </source>
</evidence>
<evidence type="ECO:0000313" key="19">
    <source>
        <dbReference type="EMBL" id="MBT1706026.1"/>
    </source>
</evidence>
<evidence type="ECO:0000256" key="12">
    <source>
        <dbReference type="ARBA" id="ARBA00023170"/>
    </source>
</evidence>
<keyword evidence="12 19" id="KW-0675">Receptor</keyword>
<dbReference type="Pfam" id="PF07715">
    <property type="entry name" value="Plug"/>
    <property type="match status" value="1"/>
</dbReference>
<feature type="chain" id="PRO_5047408879" evidence="16">
    <location>
        <begin position="20"/>
        <end position="780"/>
    </location>
</feature>
<dbReference type="InterPro" id="IPR000531">
    <property type="entry name" value="Beta-barrel_TonB"/>
</dbReference>
<evidence type="ECO:0000256" key="7">
    <source>
        <dbReference type="ARBA" id="ARBA00022729"/>
    </source>
</evidence>
<dbReference type="NCBIfam" id="TIGR01783">
    <property type="entry name" value="TonB-siderophor"/>
    <property type="match status" value="1"/>
</dbReference>
<feature type="domain" description="TonB-dependent receptor-like beta-barrel" evidence="17">
    <location>
        <begin position="328"/>
        <end position="745"/>
    </location>
</feature>